<evidence type="ECO:0000256" key="3">
    <source>
        <dbReference type="ARBA" id="ARBA00022692"/>
    </source>
</evidence>
<organism evidence="9">
    <name type="scientific">freshwater metagenome</name>
    <dbReference type="NCBI Taxonomy" id="449393"/>
    <lineage>
        <taxon>unclassified sequences</taxon>
        <taxon>metagenomes</taxon>
        <taxon>ecological metagenomes</taxon>
    </lineage>
</organism>
<comment type="subcellular location">
    <subcellularLocation>
        <location evidence="1">Membrane</location>
        <topology evidence="1">Multi-pass membrane protein</topology>
    </subcellularLocation>
</comment>
<evidence type="ECO:0000256" key="1">
    <source>
        <dbReference type="ARBA" id="ARBA00004141"/>
    </source>
</evidence>
<feature type="transmembrane region" description="Helical" evidence="7">
    <location>
        <begin position="77"/>
        <end position="95"/>
    </location>
</feature>
<dbReference type="InterPro" id="IPR022837">
    <property type="entry name" value="MsrQ-like"/>
</dbReference>
<dbReference type="InterPro" id="IPR013130">
    <property type="entry name" value="Fe3_Rdtase_TM_dom"/>
</dbReference>
<dbReference type="GO" id="GO:0020037">
    <property type="term" value="F:heme binding"/>
    <property type="evidence" value="ECO:0007669"/>
    <property type="project" value="TreeGrafter"/>
</dbReference>
<evidence type="ECO:0000256" key="7">
    <source>
        <dbReference type="SAM" id="Phobius"/>
    </source>
</evidence>
<feature type="transmembrane region" description="Helical" evidence="7">
    <location>
        <begin position="169"/>
        <end position="191"/>
    </location>
</feature>
<accession>A0A6J6YPK7</accession>
<dbReference type="AlphaFoldDB" id="A0A6J6YPK7"/>
<feature type="transmembrane region" description="Helical" evidence="7">
    <location>
        <begin position="115"/>
        <end position="134"/>
    </location>
</feature>
<keyword evidence="3 7" id="KW-0812">Transmembrane</keyword>
<gene>
    <name evidence="9" type="ORF">UFOPK3004_01263</name>
</gene>
<dbReference type="GO" id="GO:0016679">
    <property type="term" value="F:oxidoreductase activity, acting on diphenols and related substances as donors"/>
    <property type="evidence" value="ECO:0007669"/>
    <property type="project" value="TreeGrafter"/>
</dbReference>
<dbReference type="GO" id="GO:0010181">
    <property type="term" value="F:FMN binding"/>
    <property type="evidence" value="ECO:0007669"/>
    <property type="project" value="TreeGrafter"/>
</dbReference>
<dbReference type="PANTHER" id="PTHR36964:SF1">
    <property type="entry name" value="PROTEIN-METHIONINE-SULFOXIDE REDUCTASE HEME-BINDING SUBUNIT MSRQ"/>
    <property type="match status" value="1"/>
</dbReference>
<feature type="transmembrane region" description="Helical" evidence="7">
    <location>
        <begin position="12"/>
        <end position="29"/>
    </location>
</feature>
<dbReference type="HAMAP" id="MF_01207">
    <property type="entry name" value="MsrQ"/>
    <property type="match status" value="1"/>
</dbReference>
<keyword evidence="4 7" id="KW-1133">Transmembrane helix</keyword>
<feature type="domain" description="Ferric oxidoreductase" evidence="8">
    <location>
        <begin position="45"/>
        <end position="157"/>
    </location>
</feature>
<evidence type="ECO:0000256" key="2">
    <source>
        <dbReference type="ARBA" id="ARBA00022448"/>
    </source>
</evidence>
<feature type="transmembrane region" description="Helical" evidence="7">
    <location>
        <begin position="49"/>
        <end position="65"/>
    </location>
</feature>
<evidence type="ECO:0000313" key="9">
    <source>
        <dbReference type="EMBL" id="CAB4811352.1"/>
    </source>
</evidence>
<name>A0A6J6YPK7_9ZZZZ</name>
<evidence type="ECO:0000256" key="5">
    <source>
        <dbReference type="ARBA" id="ARBA00023004"/>
    </source>
</evidence>
<keyword evidence="5" id="KW-0408">Iron</keyword>
<evidence type="ECO:0000259" key="8">
    <source>
        <dbReference type="Pfam" id="PF01794"/>
    </source>
</evidence>
<dbReference type="PANTHER" id="PTHR36964">
    <property type="entry name" value="PROTEIN-METHIONINE-SULFOXIDE REDUCTASE HEME-BINDING SUBUNIT MSRQ"/>
    <property type="match status" value="1"/>
</dbReference>
<evidence type="ECO:0000256" key="4">
    <source>
        <dbReference type="ARBA" id="ARBA00022989"/>
    </source>
</evidence>
<keyword evidence="6 7" id="KW-0472">Membrane</keyword>
<dbReference type="GO" id="GO:0005886">
    <property type="term" value="C:plasma membrane"/>
    <property type="evidence" value="ECO:0007669"/>
    <property type="project" value="TreeGrafter"/>
</dbReference>
<evidence type="ECO:0000256" key="6">
    <source>
        <dbReference type="ARBA" id="ARBA00023136"/>
    </source>
</evidence>
<reference evidence="9" key="1">
    <citation type="submission" date="2020-05" db="EMBL/GenBank/DDBJ databases">
        <authorList>
            <person name="Chiriac C."/>
            <person name="Salcher M."/>
            <person name="Ghai R."/>
            <person name="Kavagutti S V."/>
        </authorList>
    </citation>
    <scope>NUCLEOTIDE SEQUENCE</scope>
</reference>
<proteinExistence type="inferred from homology"/>
<dbReference type="Pfam" id="PF01794">
    <property type="entry name" value="Ferric_reduct"/>
    <property type="match status" value="1"/>
</dbReference>
<protein>
    <submittedName>
        <fullName evidence="9">Unannotated protein</fullName>
    </submittedName>
</protein>
<feature type="transmembrane region" description="Helical" evidence="7">
    <location>
        <begin position="146"/>
        <end position="163"/>
    </location>
</feature>
<sequence>MVFRLNNLWFKINFSCLIPLLVLFFDLIFNRLGADPIQAMHIRLGDWSMRFLWLTLAVTPIQTLTKWQGMAAYRQLLGLYAFFYASLHFITYLAIDHGFMWRLIGIDIRESSYIWLGLIAYTITLLLAVSSPKWAKKRMGKNWKKLHKFIYIAAIAVIIHYYWQLKGNLAEPLFYLIIIILLLSFRIAVWIKNRQFNKMMIPTTKKVVVASIEKVSIVDQTVELPAKTLK</sequence>
<keyword evidence="2" id="KW-0813">Transport</keyword>
<dbReference type="EMBL" id="CAFAAL010000123">
    <property type="protein sequence ID" value="CAB4811352.1"/>
    <property type="molecule type" value="Genomic_DNA"/>
</dbReference>